<evidence type="ECO:0000313" key="3">
    <source>
        <dbReference type="Proteomes" id="UP001168579"/>
    </source>
</evidence>
<dbReference type="RefSeq" id="WP_304435572.1">
    <property type="nucleotide sequence ID" value="NZ_JAUKUC010000001.1"/>
</dbReference>
<proteinExistence type="predicted"/>
<reference evidence="2" key="2">
    <citation type="submission" date="2023-06" db="EMBL/GenBank/DDBJ databases">
        <authorList>
            <person name="Lucena T."/>
            <person name="Sun Q."/>
        </authorList>
    </citation>
    <scope>NUCLEOTIDE SEQUENCE</scope>
    <source>
        <strain evidence="2">CECT 8869</strain>
    </source>
</reference>
<sequence length="49" mass="5857">MFSIQIFLYFDNSLELTYFYFPTTNNQQPTTNNQQPTTNNQQQQSYILA</sequence>
<accession>A0ABT8RQS8</accession>
<evidence type="ECO:0000313" key="2">
    <source>
        <dbReference type="EMBL" id="MDO1512491.1"/>
    </source>
</evidence>
<gene>
    <name evidence="2" type="ORF">Q2T41_07480</name>
</gene>
<reference evidence="2" key="1">
    <citation type="journal article" date="2014" name="Int. J. Syst. Evol. Microbiol.">
        <title>Complete genome of a new Firmicutes species belonging to the dominant human colonic microbiota ('Ruminococcus bicirculans') reveals two chromosomes and a selective capacity to utilize plant glucans.</title>
        <authorList>
            <consortium name="NISC Comparative Sequencing Program"/>
            <person name="Wegmann U."/>
            <person name="Louis P."/>
            <person name="Goesmann A."/>
            <person name="Henrissat B."/>
            <person name="Duncan S.H."/>
            <person name="Flint H.J."/>
        </authorList>
    </citation>
    <scope>NUCLEOTIDE SEQUENCE</scope>
    <source>
        <strain evidence="2">CECT 8869</strain>
    </source>
</reference>
<feature type="region of interest" description="Disordered" evidence="1">
    <location>
        <begin position="25"/>
        <end position="49"/>
    </location>
</feature>
<organism evidence="2 3">
    <name type="scientific">Maribacter confluentis</name>
    <dbReference type="NCBI Taxonomy" id="1656093"/>
    <lineage>
        <taxon>Bacteria</taxon>
        <taxon>Pseudomonadati</taxon>
        <taxon>Bacteroidota</taxon>
        <taxon>Flavobacteriia</taxon>
        <taxon>Flavobacteriales</taxon>
        <taxon>Flavobacteriaceae</taxon>
        <taxon>Maribacter</taxon>
    </lineage>
</organism>
<name>A0ABT8RQS8_9FLAO</name>
<evidence type="ECO:0000256" key="1">
    <source>
        <dbReference type="SAM" id="MobiDB-lite"/>
    </source>
</evidence>
<protein>
    <recommendedName>
        <fullName evidence="4">Alpha/beta hydrolase</fullName>
    </recommendedName>
</protein>
<dbReference type="EMBL" id="JAUKUC010000001">
    <property type="protein sequence ID" value="MDO1512491.1"/>
    <property type="molecule type" value="Genomic_DNA"/>
</dbReference>
<comment type="caution">
    <text evidence="2">The sequence shown here is derived from an EMBL/GenBank/DDBJ whole genome shotgun (WGS) entry which is preliminary data.</text>
</comment>
<evidence type="ECO:0008006" key="4">
    <source>
        <dbReference type="Google" id="ProtNLM"/>
    </source>
</evidence>
<keyword evidence="3" id="KW-1185">Reference proteome</keyword>
<dbReference type="Proteomes" id="UP001168579">
    <property type="component" value="Unassembled WGS sequence"/>
</dbReference>